<name>A0A368T4T4_9ACTN</name>
<dbReference type="InterPro" id="IPR056108">
    <property type="entry name" value="DUF7691"/>
</dbReference>
<protein>
    <recommendedName>
        <fullName evidence="1">DUF7691 domain-containing protein</fullName>
    </recommendedName>
</protein>
<gene>
    <name evidence="2" type="ORF">DEF24_13140</name>
</gene>
<keyword evidence="3" id="KW-1185">Reference proteome</keyword>
<reference evidence="2 3" key="1">
    <citation type="submission" date="2018-04" db="EMBL/GenBank/DDBJ databases">
        <title>Novel actinobacteria from marine sediment.</title>
        <authorList>
            <person name="Ng Z.Y."/>
            <person name="Tan G.Y.A."/>
        </authorList>
    </citation>
    <scope>NUCLEOTIDE SEQUENCE [LARGE SCALE GENOMIC DNA]</scope>
    <source>
        <strain evidence="2 3">TPS81</strain>
    </source>
</reference>
<organism evidence="2 3">
    <name type="scientific">Marinitenerispora sediminis</name>
    <dbReference type="NCBI Taxonomy" id="1931232"/>
    <lineage>
        <taxon>Bacteria</taxon>
        <taxon>Bacillati</taxon>
        <taxon>Actinomycetota</taxon>
        <taxon>Actinomycetes</taxon>
        <taxon>Streptosporangiales</taxon>
        <taxon>Nocardiopsidaceae</taxon>
        <taxon>Marinitenerispora</taxon>
    </lineage>
</organism>
<sequence>MSYALTTYVIDIDVARAAIGSKDEKLRRMIGGRFKRQLAADDRYFAHEIERGAPTRHEAVRAVIDGGPYDEQYAFQYGYAYQLVCEFYGRACFNNDFSPFRGDWLEQVDAGLKQLGITAVAVTEFGYGSLPAELPRPEHLPCYGEWSAEECRQALAQWEATTPDQRAALEYEVRTAIESCSRWWSDAVAAERGVAGFMS</sequence>
<dbReference type="OrthoDB" id="3476150at2"/>
<proteinExistence type="predicted"/>
<evidence type="ECO:0000313" key="3">
    <source>
        <dbReference type="Proteomes" id="UP000253318"/>
    </source>
</evidence>
<feature type="domain" description="DUF7691" evidence="1">
    <location>
        <begin position="1"/>
        <end position="199"/>
    </location>
</feature>
<dbReference type="AlphaFoldDB" id="A0A368T4T4"/>
<evidence type="ECO:0000313" key="2">
    <source>
        <dbReference type="EMBL" id="RCV58557.1"/>
    </source>
</evidence>
<comment type="caution">
    <text evidence="2">The sequence shown here is derived from an EMBL/GenBank/DDBJ whole genome shotgun (WGS) entry which is preliminary data.</text>
</comment>
<dbReference type="Proteomes" id="UP000253318">
    <property type="component" value="Unassembled WGS sequence"/>
</dbReference>
<accession>A0A368T4T4</accession>
<dbReference type="RefSeq" id="WP_114399083.1">
    <property type="nucleotide sequence ID" value="NZ_QEIM01000105.1"/>
</dbReference>
<evidence type="ECO:0000259" key="1">
    <source>
        <dbReference type="Pfam" id="PF24740"/>
    </source>
</evidence>
<dbReference type="Pfam" id="PF24740">
    <property type="entry name" value="DUF7691"/>
    <property type="match status" value="1"/>
</dbReference>
<dbReference type="EMBL" id="QEIN01000092">
    <property type="protein sequence ID" value="RCV58557.1"/>
    <property type="molecule type" value="Genomic_DNA"/>
</dbReference>